<dbReference type="Proteomes" id="UP000283426">
    <property type="component" value="Unassembled WGS sequence"/>
</dbReference>
<protein>
    <submittedName>
        <fullName evidence="3">PCMD domain-containing protein</fullName>
    </submittedName>
</protein>
<accession>A0A3D1ULZ7</accession>
<comment type="caution">
    <text evidence="4">The sequence shown here is derived from an EMBL/GenBank/DDBJ whole genome shotgun (WGS) entry which is preliminary data.</text>
</comment>
<dbReference type="Gene3D" id="2.40.128.350">
    <property type="match status" value="1"/>
</dbReference>
<dbReference type="Gene3D" id="2.60.120.890">
    <property type="entry name" value="BT2081, beta-jelly-roll domain"/>
    <property type="match status" value="1"/>
</dbReference>
<evidence type="ECO:0000259" key="2">
    <source>
        <dbReference type="Pfam" id="PF13201"/>
    </source>
</evidence>
<dbReference type="EMBL" id="JAKNDN010000025">
    <property type="protein sequence ID" value="MCG4960760.1"/>
    <property type="molecule type" value="Genomic_DNA"/>
</dbReference>
<dbReference type="PROSITE" id="PS51257">
    <property type="entry name" value="PROKAR_LIPOPROTEIN"/>
    <property type="match status" value="1"/>
</dbReference>
<reference evidence="3" key="2">
    <citation type="submission" date="2022-01" db="EMBL/GenBank/DDBJ databases">
        <title>Collection of gut derived symbiotic bacterial strains cultured from healthy donors.</title>
        <authorList>
            <person name="Lin H."/>
            <person name="Kohout C."/>
            <person name="Waligurski E."/>
            <person name="Pamer E.G."/>
        </authorList>
    </citation>
    <scope>NUCLEOTIDE SEQUENCE</scope>
    <source>
        <strain evidence="3">DFI.1.149</strain>
    </source>
</reference>
<dbReference type="InterPro" id="IPR025112">
    <property type="entry name" value="PCMD"/>
</dbReference>
<dbReference type="EMBL" id="QRYW01000046">
    <property type="protein sequence ID" value="RGV19761.1"/>
    <property type="molecule type" value="Genomic_DNA"/>
</dbReference>
<name>A0A3D1ULZ7_9BACT</name>
<feature type="signal peptide" evidence="1">
    <location>
        <begin position="1"/>
        <end position="20"/>
    </location>
</feature>
<evidence type="ECO:0000313" key="3">
    <source>
        <dbReference type="EMBL" id="MCG4960760.1"/>
    </source>
</evidence>
<evidence type="ECO:0000313" key="5">
    <source>
        <dbReference type="Proteomes" id="UP000283426"/>
    </source>
</evidence>
<dbReference type="Gene3D" id="2.60.40.2340">
    <property type="match status" value="1"/>
</dbReference>
<proteinExistence type="predicted"/>
<sequence length="512" mass="57153">MKKLFLFTLICSLGFFTACSDDDDNDTPTPTPPEVNLAKEIEGLYNADLFLTYESAQDTSDQTINFFPQGKDYVKLKTSNINYKIGKNTIGSIEIDSIPVANSFSKAADHNIYFKITNKKVTLSKLGEMTANGNGSIGGGAIQFQLKLQNTDLTVDLNFKGRQTMNDQPEILKMIFDNDMVLSQPEIKYENYKYEIVFYVKPDADLSKLQLTPIIELSKGAIVKPVSGEVVDFSKAIDQGDDTEFVYFNVVSENYQKTRQYRARFKIGQSVPKATFENWVSEGNDFYKPEGQWATSNKGISLIKIFPGLYDGGAIVAPVTEGQSGKAAKISTAYTTGKESILGFPPIPVITSGSLFLGDFEVDTKNTLNSTQFGIPYFQKPIRVKGYYKYKPGEKYYYCKDPKNNSNKAELDPEKTDQGALSAVLYEVDNYTEFLNGETIFNSDKIVAIAQLITGQQDSFKEFDLTLDYKQQYNPAKKYRFAVIFSSSKDGDKFCGAGGSELIVDEVEIINE</sequence>
<evidence type="ECO:0000313" key="4">
    <source>
        <dbReference type="EMBL" id="RGV19761.1"/>
    </source>
</evidence>
<feature type="chain" id="PRO_5042708687" evidence="1">
    <location>
        <begin position="21"/>
        <end position="512"/>
    </location>
</feature>
<keyword evidence="1" id="KW-0732">Signal</keyword>
<dbReference type="RefSeq" id="WP_118108502.1">
    <property type="nucleotide sequence ID" value="NZ_JABWDG010000072.1"/>
</dbReference>
<dbReference type="InterPro" id="IPR038653">
    <property type="entry name" value="Put_CMD_sf"/>
</dbReference>
<evidence type="ECO:0000256" key="1">
    <source>
        <dbReference type="SAM" id="SignalP"/>
    </source>
</evidence>
<organism evidence="4 5">
    <name type="scientific">Odoribacter splanchnicus</name>
    <dbReference type="NCBI Taxonomy" id="28118"/>
    <lineage>
        <taxon>Bacteria</taxon>
        <taxon>Pseudomonadati</taxon>
        <taxon>Bacteroidota</taxon>
        <taxon>Bacteroidia</taxon>
        <taxon>Bacteroidales</taxon>
        <taxon>Odoribacteraceae</taxon>
        <taxon>Odoribacter</taxon>
    </lineage>
</organism>
<gene>
    <name evidence="4" type="ORF">DWW24_17600</name>
    <name evidence="3" type="ORF">L0P03_13000</name>
</gene>
<dbReference type="AlphaFoldDB" id="A0A3D1ULZ7"/>
<dbReference type="Proteomes" id="UP001199750">
    <property type="component" value="Unassembled WGS sequence"/>
</dbReference>
<feature type="domain" description="Putative carbohydrate metabolism" evidence="2">
    <location>
        <begin position="276"/>
        <end position="510"/>
    </location>
</feature>
<reference evidence="4 5" key="1">
    <citation type="submission" date="2018-08" db="EMBL/GenBank/DDBJ databases">
        <title>A genome reference for cultivated species of the human gut microbiota.</title>
        <authorList>
            <person name="Zou Y."/>
            <person name="Xue W."/>
            <person name="Luo G."/>
        </authorList>
    </citation>
    <scope>NUCLEOTIDE SEQUENCE [LARGE SCALE GENOMIC DNA]</scope>
    <source>
        <strain evidence="4 5">AF14-6AC</strain>
    </source>
</reference>
<dbReference type="Pfam" id="PF13201">
    <property type="entry name" value="PCMD"/>
    <property type="match status" value="1"/>
</dbReference>